<evidence type="ECO:0000313" key="2">
    <source>
        <dbReference type="Proteomes" id="UP000784294"/>
    </source>
</evidence>
<dbReference type="AlphaFoldDB" id="A0A3S5AY00"/>
<protein>
    <submittedName>
        <fullName evidence="1">Uncharacterized protein</fullName>
    </submittedName>
</protein>
<dbReference type="EMBL" id="CAAALY010122687">
    <property type="protein sequence ID" value="VEL31465.1"/>
    <property type="molecule type" value="Genomic_DNA"/>
</dbReference>
<comment type="caution">
    <text evidence="1">The sequence shown here is derived from an EMBL/GenBank/DDBJ whole genome shotgun (WGS) entry which is preliminary data.</text>
</comment>
<reference evidence="1" key="1">
    <citation type="submission" date="2018-11" db="EMBL/GenBank/DDBJ databases">
        <authorList>
            <consortium name="Pathogen Informatics"/>
        </authorList>
    </citation>
    <scope>NUCLEOTIDE SEQUENCE</scope>
</reference>
<keyword evidence="2" id="KW-1185">Reference proteome</keyword>
<proteinExistence type="predicted"/>
<gene>
    <name evidence="1" type="ORF">PXEA_LOCUS24905</name>
</gene>
<sequence length="145" mass="14876">MIPISQQLTGPVRLVSTTSGPNLIVSMTPVASLAAQTGGVAGMSSSNTTTTMAVTTTVCNGPPGVMGFGGQSALQPQPLVSISSGAGQRMSSTGTPQASLLNSQSGLILLPPQQQQPLHTGQAIRQQSSALNALDLFWDHSLRFF</sequence>
<organism evidence="1 2">
    <name type="scientific">Protopolystoma xenopodis</name>
    <dbReference type="NCBI Taxonomy" id="117903"/>
    <lineage>
        <taxon>Eukaryota</taxon>
        <taxon>Metazoa</taxon>
        <taxon>Spiralia</taxon>
        <taxon>Lophotrochozoa</taxon>
        <taxon>Platyhelminthes</taxon>
        <taxon>Monogenea</taxon>
        <taxon>Polyopisthocotylea</taxon>
        <taxon>Polystomatidea</taxon>
        <taxon>Polystomatidae</taxon>
        <taxon>Protopolystoma</taxon>
    </lineage>
</organism>
<evidence type="ECO:0000313" key="1">
    <source>
        <dbReference type="EMBL" id="VEL31465.1"/>
    </source>
</evidence>
<name>A0A3S5AY00_9PLAT</name>
<accession>A0A3S5AY00</accession>
<dbReference type="Proteomes" id="UP000784294">
    <property type="component" value="Unassembled WGS sequence"/>
</dbReference>